<gene>
    <name evidence="2" type="ORF">BPT24_233</name>
</gene>
<evidence type="ECO:0000259" key="1">
    <source>
        <dbReference type="PROSITE" id="PS51352"/>
    </source>
</evidence>
<dbReference type="Gene3D" id="3.40.30.10">
    <property type="entry name" value="Glutaredoxin"/>
    <property type="match status" value="1"/>
</dbReference>
<dbReference type="PANTHER" id="PTHR45663:SF11">
    <property type="entry name" value="GEO12009P1"/>
    <property type="match status" value="1"/>
</dbReference>
<dbReference type="SUPFAM" id="SSF52833">
    <property type="entry name" value="Thioredoxin-like"/>
    <property type="match status" value="1"/>
</dbReference>
<dbReference type="InterPro" id="IPR036249">
    <property type="entry name" value="Thioredoxin-like_sf"/>
</dbReference>
<evidence type="ECO:0000313" key="2">
    <source>
        <dbReference type="EMBL" id="BAV39353.1"/>
    </source>
</evidence>
<dbReference type="Proteomes" id="UP000224877">
    <property type="component" value="Segment"/>
</dbReference>
<accession>A0A1B4XX21</accession>
<organism evidence="2 3">
    <name type="scientific">Tenacibaculum phage pT24</name>
    <dbReference type="NCBI Taxonomy" id="1880590"/>
    <lineage>
        <taxon>Viruses</taxon>
        <taxon>Duplodnaviria</taxon>
        <taxon>Heunggongvirae</taxon>
        <taxon>Uroviricota</taxon>
        <taxon>Caudoviricetes</taxon>
        <taxon>Kungbxnavirus</taxon>
        <taxon>Kungbxnavirus pT24</taxon>
    </lineage>
</organism>
<dbReference type="GO" id="GO:0015035">
    <property type="term" value="F:protein-disulfide reductase activity"/>
    <property type="evidence" value="ECO:0007669"/>
    <property type="project" value="TreeGrafter"/>
</dbReference>
<keyword evidence="3" id="KW-1185">Reference proteome</keyword>
<reference evidence="2 3" key="1">
    <citation type="submission" date="2016-07" db="EMBL/GenBank/DDBJ databases">
        <title>Characterization of three bacteriophages infecting bacteria isolated from shrimp culture pond water.</title>
        <authorList>
            <person name="Khoa H.V."/>
        </authorList>
    </citation>
    <scope>NUCLEOTIDE SEQUENCE [LARGE SCALE GENOMIC DNA]</scope>
</reference>
<feature type="domain" description="Thioredoxin" evidence="1">
    <location>
        <begin position="1"/>
        <end position="93"/>
    </location>
</feature>
<dbReference type="CDD" id="cd02947">
    <property type="entry name" value="TRX_family"/>
    <property type="match status" value="1"/>
</dbReference>
<evidence type="ECO:0000313" key="3">
    <source>
        <dbReference type="Proteomes" id="UP000224877"/>
    </source>
</evidence>
<dbReference type="PANTHER" id="PTHR45663">
    <property type="entry name" value="GEO12009P1"/>
    <property type="match status" value="1"/>
</dbReference>
<sequence>MTKEVFLEQNEGKIIDFYADWCSPCKVLKPKLESINEDDSDLEVNFVNVGEQAEIGAMFNVRSIPTLLYVKDGETHVITARDVNGIKAQVEEI</sequence>
<dbReference type="PROSITE" id="PS51352">
    <property type="entry name" value="THIOREDOXIN_2"/>
    <property type="match status" value="1"/>
</dbReference>
<protein>
    <submittedName>
        <fullName evidence="2">Thioredoxin</fullName>
    </submittedName>
</protein>
<proteinExistence type="predicted"/>
<dbReference type="InterPro" id="IPR013766">
    <property type="entry name" value="Thioredoxin_domain"/>
</dbReference>
<name>A0A1B4XX21_9CAUD</name>
<dbReference type="EMBL" id="LC168164">
    <property type="protein sequence ID" value="BAV39353.1"/>
    <property type="molecule type" value="Genomic_DNA"/>
</dbReference>
<dbReference type="PRINTS" id="PR00421">
    <property type="entry name" value="THIOREDOXIN"/>
</dbReference>
<dbReference type="Pfam" id="PF00085">
    <property type="entry name" value="Thioredoxin"/>
    <property type="match status" value="1"/>
</dbReference>